<comment type="caution">
    <text evidence="1">The sequence shown here is derived from an EMBL/GenBank/DDBJ whole genome shotgun (WGS) entry which is preliminary data.</text>
</comment>
<name>A0A9P9HW68_FUSSL</name>
<evidence type="ECO:0000313" key="1">
    <source>
        <dbReference type="EMBL" id="KAH7264037.1"/>
    </source>
</evidence>
<dbReference type="AlphaFoldDB" id="A0A9P9HW68"/>
<proteinExistence type="predicted"/>
<gene>
    <name evidence="1" type="ORF">B0J15DRAFT_580986</name>
</gene>
<dbReference type="EMBL" id="JAGTJS010000007">
    <property type="protein sequence ID" value="KAH7264037.1"/>
    <property type="molecule type" value="Genomic_DNA"/>
</dbReference>
<sequence>MTRKGMATTTRKAAEISSLSAFQCDDVKTRDDGRCNPRISFCLSYRARRWSCLPQVSTAARSGQKEPDLILLLGQSALSSVLSHNDHHDTIPRRATPWLEPRLGTGLPGAAIHESGKYLATTRSCVLPLPLQAGFGRLGWPKPPGPTGEPTVHDPRWRPLVMVVTAMMRRHQASCDLARHKAAGIPETIWDGWTLYHPFGTVDSTCFRGSHATSDSIQTWLGPRPIFTMCCHDFVGRNRSSHRNFQPVSHFLAGTSTASGEYFNSPTPRLESASEYTFTQATDVFHLIWSWTTRDQSQRLVRAQLDYLPTTINAQATH</sequence>
<accession>A0A9P9HW68</accession>
<protein>
    <submittedName>
        <fullName evidence="1">Uncharacterized protein</fullName>
    </submittedName>
</protein>
<evidence type="ECO:0000313" key="2">
    <source>
        <dbReference type="Proteomes" id="UP000736672"/>
    </source>
</evidence>
<dbReference type="Proteomes" id="UP000736672">
    <property type="component" value="Unassembled WGS sequence"/>
</dbReference>
<keyword evidence="2" id="KW-1185">Reference proteome</keyword>
<reference evidence="1" key="1">
    <citation type="journal article" date="2021" name="Nat. Commun.">
        <title>Genetic determinants of endophytism in the Arabidopsis root mycobiome.</title>
        <authorList>
            <person name="Mesny F."/>
            <person name="Miyauchi S."/>
            <person name="Thiergart T."/>
            <person name="Pickel B."/>
            <person name="Atanasova L."/>
            <person name="Karlsson M."/>
            <person name="Huettel B."/>
            <person name="Barry K.W."/>
            <person name="Haridas S."/>
            <person name="Chen C."/>
            <person name="Bauer D."/>
            <person name="Andreopoulos W."/>
            <person name="Pangilinan J."/>
            <person name="LaButti K."/>
            <person name="Riley R."/>
            <person name="Lipzen A."/>
            <person name="Clum A."/>
            <person name="Drula E."/>
            <person name="Henrissat B."/>
            <person name="Kohler A."/>
            <person name="Grigoriev I.V."/>
            <person name="Martin F.M."/>
            <person name="Hacquard S."/>
        </authorList>
    </citation>
    <scope>NUCLEOTIDE SEQUENCE</scope>
    <source>
        <strain evidence="1">FSSC 5 MPI-SDFR-AT-0091</strain>
    </source>
</reference>
<organism evidence="1 2">
    <name type="scientific">Fusarium solani</name>
    <name type="common">Filamentous fungus</name>
    <dbReference type="NCBI Taxonomy" id="169388"/>
    <lineage>
        <taxon>Eukaryota</taxon>
        <taxon>Fungi</taxon>
        <taxon>Dikarya</taxon>
        <taxon>Ascomycota</taxon>
        <taxon>Pezizomycotina</taxon>
        <taxon>Sordariomycetes</taxon>
        <taxon>Hypocreomycetidae</taxon>
        <taxon>Hypocreales</taxon>
        <taxon>Nectriaceae</taxon>
        <taxon>Fusarium</taxon>
        <taxon>Fusarium solani species complex</taxon>
    </lineage>
</organism>